<evidence type="ECO:0000313" key="5">
    <source>
        <dbReference type="Proteomes" id="UP000761264"/>
    </source>
</evidence>
<keyword evidence="1" id="KW-0808">Transferase</keyword>
<dbReference type="Gene3D" id="3.40.630.30">
    <property type="match status" value="1"/>
</dbReference>
<keyword evidence="5" id="KW-1185">Reference proteome</keyword>
<protein>
    <submittedName>
        <fullName evidence="4">GNAT family N-acetyltransferase</fullName>
    </submittedName>
</protein>
<name>A0A967KAX2_9PROT</name>
<dbReference type="Pfam" id="PF13673">
    <property type="entry name" value="Acetyltransf_10"/>
    <property type="match status" value="1"/>
</dbReference>
<dbReference type="InterPro" id="IPR016181">
    <property type="entry name" value="Acyl_CoA_acyltransferase"/>
</dbReference>
<dbReference type="EMBL" id="JAAQPH010000012">
    <property type="protein sequence ID" value="NIA70079.1"/>
    <property type="molecule type" value="Genomic_DNA"/>
</dbReference>
<dbReference type="InterPro" id="IPR000182">
    <property type="entry name" value="GNAT_dom"/>
</dbReference>
<keyword evidence="2" id="KW-0012">Acyltransferase</keyword>
<reference evidence="4" key="1">
    <citation type="submission" date="2020-03" db="EMBL/GenBank/DDBJ databases">
        <title>Genome of Pelagibius litoralis DSM 21314T.</title>
        <authorList>
            <person name="Wang G."/>
        </authorList>
    </citation>
    <scope>NUCLEOTIDE SEQUENCE</scope>
    <source>
        <strain evidence="4">DSM 21314</strain>
    </source>
</reference>
<proteinExistence type="predicted"/>
<comment type="caution">
    <text evidence="4">The sequence shown here is derived from an EMBL/GenBank/DDBJ whole genome shotgun (WGS) entry which is preliminary data.</text>
</comment>
<dbReference type="RefSeq" id="WP_167226336.1">
    <property type="nucleotide sequence ID" value="NZ_JAAQPH010000012.1"/>
</dbReference>
<accession>A0A967KAX2</accession>
<dbReference type="AlphaFoldDB" id="A0A967KAX2"/>
<sequence>MENGVIAIRFVDSESEIAECLRLRREVFMEEQGVSEELEIDGLDKDCVHVLATINEQPVAAGRIQYLEDTAKIQRVCVSKTCRGEGLGAQIIQFILTEVSADPSISKVRLGAQTHALSFYQKLGFSPVGTEYLDADIPHQDMEIDLRDSA</sequence>
<dbReference type="SUPFAM" id="SSF55729">
    <property type="entry name" value="Acyl-CoA N-acyltransferases (Nat)"/>
    <property type="match status" value="1"/>
</dbReference>
<dbReference type="PROSITE" id="PS51186">
    <property type="entry name" value="GNAT"/>
    <property type="match status" value="1"/>
</dbReference>
<dbReference type="PANTHER" id="PTHR43877:SF2">
    <property type="entry name" value="AMINOALKYLPHOSPHONATE N-ACETYLTRANSFERASE-RELATED"/>
    <property type="match status" value="1"/>
</dbReference>
<organism evidence="4 5">
    <name type="scientific">Pelagibius litoralis</name>
    <dbReference type="NCBI Taxonomy" id="374515"/>
    <lineage>
        <taxon>Bacteria</taxon>
        <taxon>Pseudomonadati</taxon>
        <taxon>Pseudomonadota</taxon>
        <taxon>Alphaproteobacteria</taxon>
        <taxon>Rhodospirillales</taxon>
        <taxon>Rhodovibrionaceae</taxon>
        <taxon>Pelagibius</taxon>
    </lineage>
</organism>
<dbReference type="PANTHER" id="PTHR43877">
    <property type="entry name" value="AMINOALKYLPHOSPHONATE N-ACETYLTRANSFERASE-RELATED-RELATED"/>
    <property type="match status" value="1"/>
</dbReference>
<dbReference type="CDD" id="cd04301">
    <property type="entry name" value="NAT_SF"/>
    <property type="match status" value="1"/>
</dbReference>
<dbReference type="Proteomes" id="UP000761264">
    <property type="component" value="Unassembled WGS sequence"/>
</dbReference>
<dbReference type="GO" id="GO:0016747">
    <property type="term" value="F:acyltransferase activity, transferring groups other than amino-acyl groups"/>
    <property type="evidence" value="ECO:0007669"/>
    <property type="project" value="InterPro"/>
</dbReference>
<evidence type="ECO:0000256" key="2">
    <source>
        <dbReference type="ARBA" id="ARBA00023315"/>
    </source>
</evidence>
<gene>
    <name evidence="4" type="ORF">HBA54_15850</name>
</gene>
<feature type="domain" description="N-acetyltransferase" evidence="3">
    <location>
        <begin position="6"/>
        <end position="147"/>
    </location>
</feature>
<evidence type="ECO:0000313" key="4">
    <source>
        <dbReference type="EMBL" id="NIA70079.1"/>
    </source>
</evidence>
<dbReference type="InterPro" id="IPR050832">
    <property type="entry name" value="Bact_Acetyltransf"/>
</dbReference>
<evidence type="ECO:0000256" key="1">
    <source>
        <dbReference type="ARBA" id="ARBA00022679"/>
    </source>
</evidence>
<evidence type="ECO:0000259" key="3">
    <source>
        <dbReference type="PROSITE" id="PS51186"/>
    </source>
</evidence>